<dbReference type="CDD" id="cd17536">
    <property type="entry name" value="REC_YesN-like"/>
    <property type="match status" value="1"/>
</dbReference>
<organism evidence="7 8">
    <name type="scientific">Paenibacillus artemisiicola</name>
    <dbReference type="NCBI Taxonomy" id="1172618"/>
    <lineage>
        <taxon>Bacteria</taxon>
        <taxon>Bacillati</taxon>
        <taxon>Bacillota</taxon>
        <taxon>Bacilli</taxon>
        <taxon>Bacillales</taxon>
        <taxon>Paenibacillaceae</taxon>
        <taxon>Paenibacillus</taxon>
    </lineage>
</organism>
<name>A0ABS3W2S5_9BACL</name>
<dbReference type="SUPFAM" id="SSF52172">
    <property type="entry name" value="CheY-like"/>
    <property type="match status" value="1"/>
</dbReference>
<dbReference type="InterPro" id="IPR009057">
    <property type="entry name" value="Homeodomain-like_sf"/>
</dbReference>
<evidence type="ECO:0000313" key="7">
    <source>
        <dbReference type="EMBL" id="MBO7742604.1"/>
    </source>
</evidence>
<evidence type="ECO:0000256" key="1">
    <source>
        <dbReference type="ARBA" id="ARBA00023015"/>
    </source>
</evidence>
<dbReference type="InterPro" id="IPR011006">
    <property type="entry name" value="CheY-like_superfamily"/>
</dbReference>
<feature type="domain" description="HTH araC/xylS-type" evidence="5">
    <location>
        <begin position="400"/>
        <end position="498"/>
    </location>
</feature>
<feature type="domain" description="Response regulatory" evidence="6">
    <location>
        <begin position="2"/>
        <end position="119"/>
    </location>
</feature>
<dbReference type="EMBL" id="JAGGDJ010000001">
    <property type="protein sequence ID" value="MBO7742604.1"/>
    <property type="molecule type" value="Genomic_DNA"/>
</dbReference>
<keyword evidence="3" id="KW-0804">Transcription</keyword>
<dbReference type="SMART" id="SM00342">
    <property type="entry name" value="HTH_ARAC"/>
    <property type="match status" value="1"/>
</dbReference>
<dbReference type="InterPro" id="IPR018060">
    <property type="entry name" value="HTH_AraC"/>
</dbReference>
<dbReference type="Gene3D" id="3.40.50.2300">
    <property type="match status" value="1"/>
</dbReference>
<dbReference type="Pfam" id="PF12833">
    <property type="entry name" value="HTH_18"/>
    <property type="match status" value="1"/>
</dbReference>
<keyword evidence="4" id="KW-0597">Phosphoprotein</keyword>
<dbReference type="PROSITE" id="PS01124">
    <property type="entry name" value="HTH_ARAC_FAMILY_2"/>
    <property type="match status" value="1"/>
</dbReference>
<dbReference type="PRINTS" id="PR00032">
    <property type="entry name" value="HTHARAC"/>
</dbReference>
<dbReference type="Gene3D" id="1.10.10.60">
    <property type="entry name" value="Homeodomain-like"/>
    <property type="match status" value="2"/>
</dbReference>
<keyword evidence="2" id="KW-0238">DNA-binding</keyword>
<keyword evidence="8" id="KW-1185">Reference proteome</keyword>
<dbReference type="PROSITE" id="PS50110">
    <property type="entry name" value="RESPONSE_REGULATORY"/>
    <property type="match status" value="1"/>
</dbReference>
<dbReference type="InterPro" id="IPR020449">
    <property type="entry name" value="Tscrpt_reg_AraC-type_HTH"/>
</dbReference>
<evidence type="ECO:0000313" key="8">
    <source>
        <dbReference type="Proteomes" id="UP000670947"/>
    </source>
</evidence>
<dbReference type="SMART" id="SM00448">
    <property type="entry name" value="REC"/>
    <property type="match status" value="1"/>
</dbReference>
<accession>A0ABS3W2S5</accession>
<dbReference type="PANTHER" id="PTHR43280">
    <property type="entry name" value="ARAC-FAMILY TRANSCRIPTIONAL REGULATOR"/>
    <property type="match status" value="1"/>
</dbReference>
<dbReference type="PANTHER" id="PTHR43280:SF28">
    <property type="entry name" value="HTH-TYPE TRANSCRIPTIONAL ACTIVATOR RHAS"/>
    <property type="match status" value="1"/>
</dbReference>
<gene>
    <name evidence="7" type="ORF">I8J29_00250</name>
</gene>
<sequence>MKLVIADDEYPVRYAIKSMIVEMDAAWTVAGEATNGGELLRLLAEHRPNVAIVDVRMPEMSGLDAIREGRKASPLTKWIILSGYSDFRYAQEALKLGASEYMLKPVRSEELERALYATYKDGRDMLLLHNERFGSNLSALINGLLSVQAEERDGIFYTGRFRGAVFEPDRPAGGPDRAAAHGAFYRALTECVRAHAHCGVRLAVVPLPGGELAAVGAWEQAGGQEEGERQVADFFGAVLELAARASGAEEAVTVLTTGECRGFKELSARLARLQQLRDLRIFRGFGGTVDYAELNGLAEKRGLEPLGRQLAAALELLRDGRYLNAQNALGELEPSWAAWEREGGEAEKRSLLRYMRHVLPGLGLADGGETGGVPRALKAYGERALRERQSKEAERVDPVAQVLRYVEQHYAEEVGIGQIADLLNVSPSYLSTLFHKRTGVTFMKFLTRLRMGKAEELLLGTRLQVKQIAEAVGYFSTRHFTKLFTETYGKYPSDYRKPS</sequence>
<evidence type="ECO:0000256" key="4">
    <source>
        <dbReference type="PROSITE-ProRule" id="PRU00169"/>
    </source>
</evidence>
<dbReference type="RefSeq" id="WP_208845591.1">
    <property type="nucleotide sequence ID" value="NZ_JAGGDJ010000001.1"/>
</dbReference>
<keyword evidence="1" id="KW-0805">Transcription regulation</keyword>
<evidence type="ECO:0000256" key="3">
    <source>
        <dbReference type="ARBA" id="ARBA00023163"/>
    </source>
</evidence>
<feature type="modified residue" description="4-aspartylphosphate" evidence="4">
    <location>
        <position position="54"/>
    </location>
</feature>
<comment type="caution">
    <text evidence="7">The sequence shown here is derived from an EMBL/GenBank/DDBJ whole genome shotgun (WGS) entry which is preliminary data.</text>
</comment>
<dbReference type="InterPro" id="IPR001789">
    <property type="entry name" value="Sig_transdc_resp-reg_receiver"/>
</dbReference>
<evidence type="ECO:0000259" key="6">
    <source>
        <dbReference type="PROSITE" id="PS50110"/>
    </source>
</evidence>
<protein>
    <submittedName>
        <fullName evidence="7">Helix-turn-helix domain-containing protein</fullName>
    </submittedName>
</protein>
<dbReference type="Proteomes" id="UP000670947">
    <property type="component" value="Unassembled WGS sequence"/>
</dbReference>
<reference evidence="7 8" key="1">
    <citation type="submission" date="2021-03" db="EMBL/GenBank/DDBJ databases">
        <title>Paenibacillus artemisicola MWE-103 whole genome sequence.</title>
        <authorList>
            <person name="Ham Y.J."/>
        </authorList>
    </citation>
    <scope>NUCLEOTIDE SEQUENCE [LARGE SCALE GENOMIC DNA]</scope>
    <source>
        <strain evidence="7 8">MWE-103</strain>
    </source>
</reference>
<proteinExistence type="predicted"/>
<evidence type="ECO:0000256" key="2">
    <source>
        <dbReference type="ARBA" id="ARBA00023125"/>
    </source>
</evidence>
<dbReference type="Pfam" id="PF00072">
    <property type="entry name" value="Response_reg"/>
    <property type="match status" value="1"/>
</dbReference>
<dbReference type="SUPFAM" id="SSF46689">
    <property type="entry name" value="Homeodomain-like"/>
    <property type="match status" value="2"/>
</dbReference>
<evidence type="ECO:0000259" key="5">
    <source>
        <dbReference type="PROSITE" id="PS01124"/>
    </source>
</evidence>